<feature type="compositionally biased region" description="Pro residues" evidence="1">
    <location>
        <begin position="219"/>
        <end position="253"/>
    </location>
</feature>
<feature type="non-terminal residue" evidence="2">
    <location>
        <position position="334"/>
    </location>
</feature>
<protein>
    <submittedName>
        <fullName evidence="2">Uncharacterized protein</fullName>
    </submittedName>
</protein>
<feature type="region of interest" description="Disordered" evidence="1">
    <location>
        <begin position="1"/>
        <end position="334"/>
    </location>
</feature>
<feature type="compositionally biased region" description="Low complexity" evidence="1">
    <location>
        <begin position="9"/>
        <end position="20"/>
    </location>
</feature>
<name>A0A1B6LJT1_9HEMI</name>
<dbReference type="AlphaFoldDB" id="A0A1B6LJT1"/>
<reference evidence="2" key="1">
    <citation type="submission" date="2015-11" db="EMBL/GenBank/DDBJ databases">
        <title>De novo transcriptome assembly of four potential Pierce s Disease insect vectors from Arizona vineyards.</title>
        <authorList>
            <person name="Tassone E.E."/>
        </authorList>
    </citation>
    <scope>NUCLEOTIDE SEQUENCE</scope>
</reference>
<accession>A0A1B6LJT1</accession>
<dbReference type="EMBL" id="GEBQ01016108">
    <property type="protein sequence ID" value="JAT23869.1"/>
    <property type="molecule type" value="Transcribed_RNA"/>
</dbReference>
<gene>
    <name evidence="2" type="ORF">g.38330</name>
</gene>
<evidence type="ECO:0000313" key="2">
    <source>
        <dbReference type="EMBL" id="JAT23869.1"/>
    </source>
</evidence>
<sequence length="334" mass="34976">ERARSPQRQQQAQAAAAAAAVCPQETPVCPQETPVCPQATPVCPPVATAQPQAERAPRGRDLMKPSSDWIGGGAQAQERTPPRRERSRSPPRQAQAEATSAAPVCVQAPPAPQAERAARGRDLMKPSSDWFGGGQRDQPTPRREGSRSRPRQLHTESPAEAAAVCQPAETPPPTCPRSPPPVCPRTPPRAQPTTSHVSRARQNMMQSSFSLGGGAVSPPATPRAAPPTCPRTPPPTCPQTPPPTCPRSPPPTQPTTSQVARVRQNMMQSSFSLGGGAVSPPATPRAAPPTCPRSPPPTQPTTSQVARVRQNMMQSSFSLGGGAVSPPATPRAAP</sequence>
<feature type="compositionally biased region" description="Pro residues" evidence="1">
    <location>
        <begin position="169"/>
        <end position="190"/>
    </location>
</feature>
<feature type="compositionally biased region" description="Pro residues" evidence="1">
    <location>
        <begin position="281"/>
        <end position="299"/>
    </location>
</feature>
<proteinExistence type="predicted"/>
<organism evidence="2">
    <name type="scientific">Graphocephala atropunctata</name>
    <dbReference type="NCBI Taxonomy" id="36148"/>
    <lineage>
        <taxon>Eukaryota</taxon>
        <taxon>Metazoa</taxon>
        <taxon>Ecdysozoa</taxon>
        <taxon>Arthropoda</taxon>
        <taxon>Hexapoda</taxon>
        <taxon>Insecta</taxon>
        <taxon>Pterygota</taxon>
        <taxon>Neoptera</taxon>
        <taxon>Paraneoptera</taxon>
        <taxon>Hemiptera</taxon>
        <taxon>Auchenorrhyncha</taxon>
        <taxon>Membracoidea</taxon>
        <taxon>Cicadellidae</taxon>
        <taxon>Cicadellinae</taxon>
        <taxon>Cicadellini</taxon>
        <taxon>Graphocephala</taxon>
    </lineage>
</organism>
<feature type="non-terminal residue" evidence="2">
    <location>
        <position position="1"/>
    </location>
</feature>
<feature type="compositionally biased region" description="Polar residues" evidence="1">
    <location>
        <begin position="193"/>
        <end position="210"/>
    </location>
</feature>
<evidence type="ECO:0000256" key="1">
    <source>
        <dbReference type="SAM" id="MobiDB-lite"/>
    </source>
</evidence>